<dbReference type="InterPro" id="IPR010021">
    <property type="entry name" value="PGPP1/Gep4"/>
</dbReference>
<protein>
    <submittedName>
        <fullName evidence="1">YqeG family HAD IIIA-type phosphatase</fullName>
    </submittedName>
</protein>
<dbReference type="Proteomes" id="UP000230956">
    <property type="component" value="Unassembled WGS sequence"/>
</dbReference>
<dbReference type="InterPro" id="IPR006549">
    <property type="entry name" value="HAD-SF_hydro_IIIA"/>
</dbReference>
<dbReference type="AlphaFoldDB" id="A0A2M7TA20"/>
<name>A0A2M7TA20_9ACTN</name>
<dbReference type="RefSeq" id="WP_286678021.1">
    <property type="nucleotide sequence ID" value="NZ_MNXI01000052.1"/>
</dbReference>
<evidence type="ECO:0000313" key="2">
    <source>
        <dbReference type="Proteomes" id="UP000230956"/>
    </source>
</evidence>
<dbReference type="NCBIfam" id="TIGR01668">
    <property type="entry name" value="YqeG_hyp_ppase"/>
    <property type="match status" value="1"/>
</dbReference>
<dbReference type="InterPro" id="IPR036412">
    <property type="entry name" value="HAD-like_sf"/>
</dbReference>
<gene>
    <name evidence="1" type="ORF">COY37_01765</name>
</gene>
<dbReference type="SUPFAM" id="SSF56784">
    <property type="entry name" value="HAD-like"/>
    <property type="match status" value="1"/>
</dbReference>
<dbReference type="Pfam" id="PF13242">
    <property type="entry name" value="Hydrolase_like"/>
    <property type="match status" value="1"/>
</dbReference>
<dbReference type="CDD" id="cd16416">
    <property type="entry name" value="HAD_BsYqeG-like"/>
    <property type="match status" value="1"/>
</dbReference>
<reference evidence="2" key="1">
    <citation type="submission" date="2017-09" db="EMBL/GenBank/DDBJ databases">
        <title>Depth-based differentiation of microbial function through sediment-hosted aquifers and enrichment of novel symbionts in the deep terrestrial subsurface.</title>
        <authorList>
            <person name="Probst A.J."/>
            <person name="Ladd B."/>
            <person name="Jarett J.K."/>
            <person name="Geller-Mcgrath D.E."/>
            <person name="Sieber C.M.K."/>
            <person name="Emerson J.B."/>
            <person name="Anantharaman K."/>
            <person name="Thomas B.C."/>
            <person name="Malmstrom R."/>
            <person name="Stieglmeier M."/>
            <person name="Klingl A."/>
            <person name="Woyke T."/>
            <person name="Ryan C.M."/>
            <person name="Banfield J.F."/>
        </authorList>
    </citation>
    <scope>NUCLEOTIDE SEQUENCE [LARGE SCALE GENOMIC DNA]</scope>
</reference>
<dbReference type="GO" id="GO:0008962">
    <property type="term" value="F:phosphatidylglycerophosphatase activity"/>
    <property type="evidence" value="ECO:0007669"/>
    <property type="project" value="InterPro"/>
</dbReference>
<dbReference type="InterPro" id="IPR023214">
    <property type="entry name" value="HAD_sf"/>
</dbReference>
<accession>A0A2M7TA20</accession>
<dbReference type="Gene3D" id="3.40.50.1000">
    <property type="entry name" value="HAD superfamily/HAD-like"/>
    <property type="match status" value="1"/>
</dbReference>
<dbReference type="NCBIfam" id="TIGR01662">
    <property type="entry name" value="HAD-SF-IIIA"/>
    <property type="match status" value="1"/>
</dbReference>
<comment type="caution">
    <text evidence="1">The sequence shown here is derived from an EMBL/GenBank/DDBJ whole genome shotgun (WGS) entry which is preliminary data.</text>
</comment>
<evidence type="ECO:0000313" key="1">
    <source>
        <dbReference type="EMBL" id="PIZ41768.1"/>
    </source>
</evidence>
<dbReference type="EMBL" id="PFNG01000043">
    <property type="protein sequence ID" value="PIZ41768.1"/>
    <property type="molecule type" value="Genomic_DNA"/>
</dbReference>
<sequence>MLAKLFPDHYYNSIFDINLEDLKQDGIKGIILDLDNTIVARNSSVATEELKGWLQKVEAEGFKACILSNNWKQRVTGVAAQVNLPLVARAAKPRKGAFIRAMEVLGTRDDQTVVVGDQIFTDVFGGNLAGLHTILVMPMSNHEAFHTRFLRQLEKLVIKRWQKHGLHSS</sequence>
<proteinExistence type="predicted"/>
<organism evidence="1 2">
    <name type="scientific">Candidatus Aquicultor secundus</name>
    <dbReference type="NCBI Taxonomy" id="1973895"/>
    <lineage>
        <taxon>Bacteria</taxon>
        <taxon>Bacillati</taxon>
        <taxon>Actinomycetota</taxon>
        <taxon>Candidatus Aquicultoria</taxon>
        <taxon>Candidatus Aquicultorales</taxon>
        <taxon>Candidatus Aquicultoraceae</taxon>
        <taxon>Candidatus Aquicultor</taxon>
    </lineage>
</organism>